<sequence length="118" mass="13305">MLMNHEDGLETAMHRLESLEAAVRRLERLETAVRRLQRLETAVERLEAAVQWLEPTVDEGVYKMRGIEGKLSRLWAMRDADCLEAGTQREEEWGGGNEFNERVSTVRVSPAPPGGGNS</sequence>
<reference evidence="3 4" key="1">
    <citation type="submission" date="2020-04" db="EMBL/GenBank/DDBJ databases">
        <title>Perkinsus olseni comparative genomics.</title>
        <authorList>
            <person name="Bogema D.R."/>
        </authorList>
    </citation>
    <scope>NUCLEOTIDE SEQUENCE [LARGE SCALE GENOMIC DNA]</scope>
    <source>
        <strain evidence="3 4">ATCC PRA-207</strain>
    </source>
</reference>
<evidence type="ECO:0000256" key="2">
    <source>
        <dbReference type="SAM" id="MobiDB-lite"/>
    </source>
</evidence>
<dbReference type="EMBL" id="JABANO010026847">
    <property type="protein sequence ID" value="KAF4717813.1"/>
    <property type="molecule type" value="Genomic_DNA"/>
</dbReference>
<evidence type="ECO:0000313" key="4">
    <source>
        <dbReference type="Proteomes" id="UP000553632"/>
    </source>
</evidence>
<protein>
    <submittedName>
        <fullName evidence="3">Uncharacterized protein</fullName>
    </submittedName>
</protein>
<feature type="coiled-coil region" evidence="1">
    <location>
        <begin position="2"/>
        <end position="49"/>
    </location>
</feature>
<keyword evidence="1" id="KW-0175">Coiled coil</keyword>
<name>A0A7J6RB18_PEROL</name>
<feature type="region of interest" description="Disordered" evidence="2">
    <location>
        <begin position="88"/>
        <end position="118"/>
    </location>
</feature>
<proteinExistence type="predicted"/>
<organism evidence="3 4">
    <name type="scientific">Perkinsus olseni</name>
    <name type="common">Perkinsus atlanticus</name>
    <dbReference type="NCBI Taxonomy" id="32597"/>
    <lineage>
        <taxon>Eukaryota</taxon>
        <taxon>Sar</taxon>
        <taxon>Alveolata</taxon>
        <taxon>Perkinsozoa</taxon>
        <taxon>Perkinsea</taxon>
        <taxon>Perkinsida</taxon>
        <taxon>Perkinsidae</taxon>
        <taxon>Perkinsus</taxon>
    </lineage>
</organism>
<gene>
    <name evidence="3" type="ORF">FOZ63_013080</name>
</gene>
<dbReference type="Proteomes" id="UP000553632">
    <property type="component" value="Unassembled WGS sequence"/>
</dbReference>
<evidence type="ECO:0000313" key="3">
    <source>
        <dbReference type="EMBL" id="KAF4717813.1"/>
    </source>
</evidence>
<dbReference type="AlphaFoldDB" id="A0A7J6RB18"/>
<evidence type="ECO:0000256" key="1">
    <source>
        <dbReference type="SAM" id="Coils"/>
    </source>
</evidence>
<keyword evidence="4" id="KW-1185">Reference proteome</keyword>
<accession>A0A7J6RB18</accession>
<comment type="caution">
    <text evidence="3">The sequence shown here is derived from an EMBL/GenBank/DDBJ whole genome shotgun (WGS) entry which is preliminary data.</text>
</comment>